<keyword evidence="3" id="KW-1185">Reference proteome</keyword>
<name>A0ABD1Z1T6_9MARC</name>
<feature type="region of interest" description="Disordered" evidence="1">
    <location>
        <begin position="80"/>
        <end position="164"/>
    </location>
</feature>
<dbReference type="Proteomes" id="UP001605036">
    <property type="component" value="Unassembled WGS sequence"/>
</dbReference>
<evidence type="ECO:0008006" key="4">
    <source>
        <dbReference type="Google" id="ProtNLM"/>
    </source>
</evidence>
<evidence type="ECO:0000313" key="3">
    <source>
        <dbReference type="Proteomes" id="UP001605036"/>
    </source>
</evidence>
<dbReference type="EMBL" id="JBHFFA010000002">
    <property type="protein sequence ID" value="KAL2641708.1"/>
    <property type="molecule type" value="Genomic_DNA"/>
</dbReference>
<dbReference type="AlphaFoldDB" id="A0ABD1Z1T6"/>
<accession>A0ABD1Z1T6</accession>
<sequence length="164" mass="17634">MAEDSTARPATRTEAKEDLVFLTSGAKEKLSKTLVGASETAYKMIHPFNKEARDQATEKAIALKREVSQKQAGIRTAAYQQAEEERIRNANPFTPAESPLTPDPQDAGAERGNVPPHMAPSPAQPSVVQNVYAGHLSTDSHSVWNSDGTSRTGIARTASGYRSA</sequence>
<reference evidence="2 3" key="1">
    <citation type="submission" date="2024-09" db="EMBL/GenBank/DDBJ databases">
        <title>Chromosome-scale assembly of Riccia fluitans.</title>
        <authorList>
            <person name="Paukszto L."/>
            <person name="Sawicki J."/>
            <person name="Karawczyk K."/>
            <person name="Piernik-Szablinska J."/>
            <person name="Szczecinska M."/>
            <person name="Mazdziarz M."/>
        </authorList>
    </citation>
    <scope>NUCLEOTIDE SEQUENCE [LARGE SCALE GENOMIC DNA]</scope>
    <source>
        <strain evidence="2">Rf_01</strain>
        <tissue evidence="2">Aerial parts of the thallus</tissue>
    </source>
</reference>
<comment type="caution">
    <text evidence="2">The sequence shown here is derived from an EMBL/GenBank/DDBJ whole genome shotgun (WGS) entry which is preliminary data.</text>
</comment>
<protein>
    <recommendedName>
        <fullName evidence="4">Seed maturation protein</fullName>
    </recommendedName>
</protein>
<organism evidence="2 3">
    <name type="scientific">Riccia fluitans</name>
    <dbReference type="NCBI Taxonomy" id="41844"/>
    <lineage>
        <taxon>Eukaryota</taxon>
        <taxon>Viridiplantae</taxon>
        <taxon>Streptophyta</taxon>
        <taxon>Embryophyta</taxon>
        <taxon>Marchantiophyta</taxon>
        <taxon>Marchantiopsida</taxon>
        <taxon>Marchantiidae</taxon>
        <taxon>Marchantiales</taxon>
        <taxon>Ricciaceae</taxon>
        <taxon>Riccia</taxon>
    </lineage>
</organism>
<evidence type="ECO:0000256" key="1">
    <source>
        <dbReference type="SAM" id="MobiDB-lite"/>
    </source>
</evidence>
<evidence type="ECO:0000313" key="2">
    <source>
        <dbReference type="EMBL" id="KAL2641708.1"/>
    </source>
</evidence>
<feature type="compositionally biased region" description="Polar residues" evidence="1">
    <location>
        <begin position="137"/>
        <end position="152"/>
    </location>
</feature>
<gene>
    <name evidence="2" type="ORF">R1flu_009295</name>
</gene>
<proteinExistence type="predicted"/>